<dbReference type="VEuPathDB" id="TrichDB:TVAG_044310"/>
<dbReference type="SUPFAM" id="SSF56003">
    <property type="entry name" value="Molybdenum cofactor-binding domain"/>
    <property type="match status" value="1"/>
</dbReference>
<dbReference type="VEuPathDB" id="TrichDB:TVAGG3_0549980"/>
<feature type="binding site" evidence="14">
    <location>
        <position position="969"/>
    </location>
    <ligand>
        <name>Mo-molybdopterin</name>
        <dbReference type="ChEBI" id="CHEBI:71302"/>
    </ligand>
    <ligandPart>
        <name>Mo</name>
        <dbReference type="ChEBI" id="CHEBI:28685"/>
    </ligandPart>
</feature>
<dbReference type="SUPFAM" id="SSF56176">
    <property type="entry name" value="FAD-binding/transporter-associated domain-like"/>
    <property type="match status" value="1"/>
</dbReference>
<dbReference type="InterPro" id="IPR002346">
    <property type="entry name" value="Mopterin_DH_FAD-bd"/>
</dbReference>
<dbReference type="Gene3D" id="1.10.150.120">
    <property type="entry name" value="[2Fe-2S]-binding domain"/>
    <property type="match status" value="1"/>
</dbReference>
<dbReference type="Gene3D" id="3.30.390.50">
    <property type="entry name" value="CO dehydrogenase flavoprotein, C-terminal domain"/>
    <property type="match status" value="1"/>
</dbReference>
<dbReference type="SMR" id="A2E0I9"/>
<dbReference type="InterPro" id="IPR006058">
    <property type="entry name" value="2Fe2S_fd_BS"/>
</dbReference>
<dbReference type="PIRSF" id="PIRSF000127">
    <property type="entry name" value="Xanthine_DH"/>
    <property type="match status" value="1"/>
</dbReference>
<dbReference type="STRING" id="5722.A2E0I9"/>
<dbReference type="RefSeq" id="XP_001326092.1">
    <property type="nucleotide sequence ID" value="XM_001326057.1"/>
</dbReference>
<evidence type="ECO:0000256" key="8">
    <source>
        <dbReference type="ARBA" id="ARBA00023002"/>
    </source>
</evidence>
<dbReference type="InterPro" id="IPR046867">
    <property type="entry name" value="AldOxase/xan_DH_MoCoBD2"/>
</dbReference>
<dbReference type="SMART" id="SM01092">
    <property type="entry name" value="CO_deh_flav_C"/>
    <property type="match status" value="1"/>
</dbReference>
<keyword evidence="5 14" id="KW-0001">2Fe-2S</keyword>
<evidence type="ECO:0000259" key="15">
    <source>
        <dbReference type="PROSITE" id="PS51085"/>
    </source>
</evidence>
<evidence type="ECO:0000256" key="4">
    <source>
        <dbReference type="ARBA" id="ARBA00022630"/>
    </source>
</evidence>
<organism evidence="17 18">
    <name type="scientific">Trichomonas vaginalis (strain ATCC PRA-98 / G3)</name>
    <dbReference type="NCBI Taxonomy" id="412133"/>
    <lineage>
        <taxon>Eukaryota</taxon>
        <taxon>Metamonada</taxon>
        <taxon>Parabasalia</taxon>
        <taxon>Trichomonadida</taxon>
        <taxon>Trichomonadidae</taxon>
        <taxon>Trichomonas</taxon>
    </lineage>
</organism>
<keyword evidence="6 14" id="KW-0479">Metal-binding</keyword>
<accession>A2E0I9</accession>
<dbReference type="PANTHER" id="PTHR11908:SF132">
    <property type="entry name" value="ALDEHYDE OXIDASE 1-RELATED"/>
    <property type="match status" value="1"/>
</dbReference>
<dbReference type="PROSITE" id="PS51085">
    <property type="entry name" value="2FE2S_FER_2"/>
    <property type="match status" value="1"/>
</dbReference>
<dbReference type="PANTHER" id="PTHR11908">
    <property type="entry name" value="XANTHINE DEHYDROGENASE"/>
    <property type="match status" value="1"/>
</dbReference>
<feature type="binding site" evidence="14">
    <location>
        <position position="202"/>
    </location>
    <ligand>
        <name>[2Fe-2S] cluster</name>
        <dbReference type="ChEBI" id="CHEBI:190135"/>
        <label>2</label>
    </ligand>
</feature>
<comment type="similarity">
    <text evidence="2">Belongs to the xanthine dehydrogenase family.</text>
</comment>
<dbReference type="SUPFAM" id="SSF55447">
    <property type="entry name" value="CO dehydrogenase flavoprotein C-terminal domain-like"/>
    <property type="match status" value="1"/>
</dbReference>
<dbReference type="OrthoDB" id="8300278at2759"/>
<dbReference type="InterPro" id="IPR001041">
    <property type="entry name" value="2Fe-2S_ferredoxin-type"/>
</dbReference>
<dbReference type="GO" id="GO:0016491">
    <property type="term" value="F:oxidoreductase activity"/>
    <property type="evidence" value="ECO:0000318"/>
    <property type="project" value="GO_Central"/>
</dbReference>
<dbReference type="InterPro" id="IPR037165">
    <property type="entry name" value="AldOxase/xan_DH_Mopterin-bd_sf"/>
</dbReference>
<comment type="cofactor">
    <cofactor evidence="14">
        <name>[2Fe-2S] cluster</name>
        <dbReference type="ChEBI" id="CHEBI:190135"/>
    </cofactor>
    <text evidence="14">Binds 2 [2Fe-2S] clusters.</text>
</comment>
<dbReference type="Pfam" id="PF01799">
    <property type="entry name" value="Fer2_2"/>
    <property type="match status" value="1"/>
</dbReference>
<name>A2E0I9_TRIV3</name>
<proteinExistence type="inferred from homology"/>
<sequence>MVRISAHRNGENNSVAIAFEGDFKNLLQAASLKLGINAVRAFLPTGAELEDVSLLSTDDHVFFSTGVDFMEPAKFTKEQSAIANSIQVPTRQNMVFYVNGKRFCIENPDPEQTLLEWLRLNGYTSVKKPCGEGGCGGCAVAVAEYDNKRGCPHHYAVNSCLVPLPFVDGCSITTAEGVGQLAHLHPIQKDLAENHGTQCGFCTPGIITTLYALFAENPERTVEEINEALATNLCRCTGYRPIFDVAKRYAIDFDKSTLGNIVTTGKDIEEVTNVISTRERPLVTPDFPEELINYKPNPLLVSGPESTWFTPTSLEQLEKARTVFGKGLFFVNGATDLNFKKQYRPDLVFPVMCGTRRVEELKEIKMVQGGVEFGAGVSINEFANFWKKDAPESQKELGKAFTTITKEFANYNIRNIGTIGGTLCAGDPLSDLCPPLMTVDAVCTIISPNSTRKVSAKDFVLKKDLAPSELLLSCFVPFMTEEDHIKTYKISRRREDAQALCNIGIWTRIHDKKIQKLNITIGAVSPKQYIPEEAMKFAIGKEWNFATYEGIRDRVLAHLEVSKRMGHPELRTDLVRGVIYKYFLWVMDRTVGQVPANMSCAFIPTERIPRKSKQVWDQRTEKVLGDTKIPHVSAYGHTTGEAQFVGDIPAPNKCAYAYPVLSTKARAEIDTIDPSEALKLDGVIDFVCAKDIPGAKKLCSIPPADEDLFAIENVNMYGQVIGVVVAETEKLAMKGARLVKVTYKNEQKPIVTIYDALEVAKNDPSIIMVDHLGLHKGNVAEAKCDFEVKGKSHINNQEHFYLEPNSVLVVPNGTEGYKIYVACQNPGLVQNAVASVLNIPRSMVRAEVMRLGGGFGGKQDRPQFYAAQAAMASYKTGRPVRLVMSRQDDIQTAGMRHEYVTDYDIGCDKDLMLTKADFLYHSNAGWTMDLSRLVMDRTLYSATGGYACPNVNAYGNIYRTNKLSCTAFRGFGVPQSLLSIETAMTHLAHEVGVRPEVLKEKNLYHKGDKTLTGYELPDESIRRCWEACKKSADWDARVREVEQFNATHIYKKRGIAMTPVVSTMGFESEFMMKGHALVQIYGDGSVSVSHGGIEMGQGIHTKMQMIAAETLGIPASKVKVMATQTDKTVNMPPTAGSTGTDLHGRAVEYACRKLKDNLKDIWEKHPDWTWEQGCGYAYFNKYCMQESGWNRMPNSVYDHNTHEGRESYYLIWSVAFSMVELDVLTGEHVLLRTDIVHDCGSSINPGIDIGQLEGGFVQGQGLYTLEEMIWADDGHIRTRNVTTYKIPTLDDIPDEFNVTLLQDDYNDMGVYGSKASGEAGLRLGCSVLMALRDAVTAARHQFGVDEWFDFNSPATIEVIRENIPVKELDPSTKQ</sequence>
<feature type="binding site" evidence="14">
    <location>
        <position position="1136"/>
    </location>
    <ligand>
        <name>Mo-molybdopterin</name>
        <dbReference type="ChEBI" id="CHEBI:71302"/>
    </ligand>
    <ligandPart>
        <name>Mo</name>
        <dbReference type="ChEBI" id="CHEBI:28685"/>
    </ligandPart>
</feature>
<feature type="active site" description="Proton acceptor" evidence="12">
    <location>
        <position position="1318"/>
    </location>
</feature>
<comment type="cofactor">
    <cofactor evidence="14">
        <name>Mo-molybdopterin</name>
        <dbReference type="ChEBI" id="CHEBI:71302"/>
    </cofactor>
    <text evidence="14">Binds 1 Mo-molybdopterin (Mo-MPT) cofactor per subunit.</text>
</comment>
<dbReference type="SUPFAM" id="SSF54292">
    <property type="entry name" value="2Fe-2S ferredoxin-like"/>
    <property type="match status" value="1"/>
</dbReference>
<feature type="binding site" evidence="13">
    <location>
        <position position="431"/>
    </location>
    <ligand>
        <name>FAD</name>
        <dbReference type="ChEBI" id="CHEBI:57692"/>
    </ligand>
</feature>
<feature type="binding site" evidence="14">
    <location>
        <position position="824"/>
    </location>
    <ligand>
        <name>Mo-molybdopterin</name>
        <dbReference type="ChEBI" id="CHEBI:71302"/>
    </ligand>
    <ligandPart>
        <name>Mo</name>
        <dbReference type="ChEBI" id="CHEBI:28685"/>
    </ligandPart>
</feature>
<dbReference type="Pfam" id="PF00111">
    <property type="entry name" value="Fer2"/>
    <property type="match status" value="1"/>
</dbReference>
<feature type="binding site" evidence="14">
    <location>
        <position position="234"/>
    </location>
    <ligand>
        <name>[2Fe-2S] cluster</name>
        <dbReference type="ChEBI" id="CHEBI:190135"/>
        <label>2</label>
    </ligand>
</feature>
<evidence type="ECO:0000259" key="16">
    <source>
        <dbReference type="PROSITE" id="PS51387"/>
    </source>
</evidence>
<keyword evidence="18" id="KW-1185">Reference proteome</keyword>
<dbReference type="InterPro" id="IPR012675">
    <property type="entry name" value="Beta-grasp_dom_sf"/>
</dbReference>
<dbReference type="InterPro" id="IPR036884">
    <property type="entry name" value="2Fe-2S-bd_dom_sf"/>
</dbReference>
<feature type="domain" description="FAD-binding PCMH-type" evidence="16">
    <location>
        <begin position="301"/>
        <end position="481"/>
    </location>
</feature>
<dbReference type="InterPro" id="IPR016166">
    <property type="entry name" value="FAD-bd_PCMH"/>
</dbReference>
<keyword evidence="9 14" id="KW-0408">Iron</keyword>
<dbReference type="OMA" id="AQSEVIC"/>
<dbReference type="Pfam" id="PF01315">
    <property type="entry name" value="Ald_Xan_dh_C"/>
    <property type="match status" value="1"/>
</dbReference>
<dbReference type="Gene3D" id="3.30.365.10">
    <property type="entry name" value="Aldehyde oxidase/xanthine dehydrogenase, molybdopterin binding domain"/>
    <property type="match status" value="4"/>
</dbReference>
<dbReference type="GO" id="GO:0051537">
    <property type="term" value="F:2 iron, 2 sulfur cluster binding"/>
    <property type="evidence" value="ECO:0007669"/>
    <property type="project" value="UniProtKB-KW"/>
</dbReference>
<dbReference type="KEGG" id="tva:4771854"/>
<feature type="binding site" evidence="14">
    <location>
        <position position="138"/>
    </location>
    <ligand>
        <name>[2Fe-2S] cluster</name>
        <dbReference type="ChEBI" id="CHEBI:190135"/>
        <label>1</label>
    </ligand>
</feature>
<dbReference type="SUPFAM" id="SSF54665">
    <property type="entry name" value="CO dehydrogenase molybdoprotein N-domain-like"/>
    <property type="match status" value="1"/>
</dbReference>
<dbReference type="Pfam" id="PF00941">
    <property type="entry name" value="FAD_binding_5"/>
    <property type="match status" value="1"/>
</dbReference>
<evidence type="ECO:0000256" key="2">
    <source>
        <dbReference type="ARBA" id="ARBA00006849"/>
    </source>
</evidence>
<evidence type="ECO:0000256" key="11">
    <source>
        <dbReference type="ARBA" id="ARBA00034078"/>
    </source>
</evidence>
<comment type="cofactor">
    <cofactor evidence="1 13">
        <name>FAD</name>
        <dbReference type="ChEBI" id="CHEBI:57692"/>
    </cofactor>
</comment>
<evidence type="ECO:0000313" key="18">
    <source>
        <dbReference type="Proteomes" id="UP000001542"/>
    </source>
</evidence>
<dbReference type="SUPFAM" id="SSF47741">
    <property type="entry name" value="CO dehydrogenase ISP C-domain like"/>
    <property type="match status" value="1"/>
</dbReference>
<comment type="cofactor">
    <cofactor evidence="11">
        <name>[2Fe-2S] cluster</name>
        <dbReference type="ChEBI" id="CHEBI:190135"/>
    </cofactor>
</comment>
<dbReference type="InterPro" id="IPR016169">
    <property type="entry name" value="FAD-bd_PCMH_sub2"/>
</dbReference>
<dbReference type="InterPro" id="IPR036010">
    <property type="entry name" value="2Fe-2S_ferredoxin-like_sf"/>
</dbReference>
<evidence type="ECO:0000256" key="12">
    <source>
        <dbReference type="PIRSR" id="PIRSR000127-1"/>
    </source>
</evidence>
<dbReference type="eggNOG" id="KOG0430">
    <property type="taxonomic scope" value="Eukaryota"/>
</dbReference>
<dbReference type="InterPro" id="IPR036856">
    <property type="entry name" value="Ald_Oxase/Xan_DH_a/b_sf"/>
</dbReference>
<dbReference type="InParanoid" id="A2E0I9"/>
<feature type="binding site" evidence="13">
    <location>
        <position position="937"/>
    </location>
    <ligand>
        <name>substrate</name>
    </ligand>
</feature>
<dbReference type="InterPro" id="IPR005107">
    <property type="entry name" value="CO_DH_flav_C"/>
</dbReference>
<dbReference type="SMART" id="SM01008">
    <property type="entry name" value="Ald_Xan_dh_C"/>
    <property type="match status" value="1"/>
</dbReference>
<keyword evidence="3 14" id="KW-0500">Molybdenum</keyword>
<dbReference type="Gene3D" id="3.30.465.10">
    <property type="match status" value="1"/>
</dbReference>
<protein>
    <submittedName>
        <fullName evidence="17">Aldehyde oxidase and xanthine dehydrogenase, putative</fullName>
    </submittedName>
</protein>
<keyword evidence="8" id="KW-0560">Oxidoreductase</keyword>
<dbReference type="InterPro" id="IPR008274">
    <property type="entry name" value="AldOxase/xan_DH_MoCoBD1"/>
</dbReference>
<dbReference type="Pfam" id="PF20256">
    <property type="entry name" value="MoCoBD_2"/>
    <property type="match status" value="1"/>
</dbReference>
<dbReference type="Gene3D" id="3.90.1170.50">
    <property type="entry name" value="Aldehyde oxidase/xanthine dehydrogenase, a/b hammerhead"/>
    <property type="match status" value="1"/>
</dbReference>
<evidence type="ECO:0000256" key="10">
    <source>
        <dbReference type="ARBA" id="ARBA00023014"/>
    </source>
</evidence>
<reference evidence="17" key="2">
    <citation type="journal article" date="2007" name="Science">
        <title>Draft genome sequence of the sexually transmitted pathogen Trichomonas vaginalis.</title>
        <authorList>
            <person name="Carlton J.M."/>
            <person name="Hirt R.P."/>
            <person name="Silva J.C."/>
            <person name="Delcher A.L."/>
            <person name="Schatz M."/>
            <person name="Zhao Q."/>
            <person name="Wortman J.R."/>
            <person name="Bidwell S.L."/>
            <person name="Alsmark U.C.M."/>
            <person name="Besteiro S."/>
            <person name="Sicheritz-Ponten T."/>
            <person name="Noel C.J."/>
            <person name="Dacks J.B."/>
            <person name="Foster P.G."/>
            <person name="Simillion C."/>
            <person name="Van de Peer Y."/>
            <person name="Miranda-Saavedra D."/>
            <person name="Barton G.J."/>
            <person name="Westrop G.D."/>
            <person name="Mueller S."/>
            <person name="Dessi D."/>
            <person name="Fiori P.L."/>
            <person name="Ren Q."/>
            <person name="Paulsen I."/>
            <person name="Zhang H."/>
            <person name="Bastida-Corcuera F.D."/>
            <person name="Simoes-Barbosa A."/>
            <person name="Brown M.T."/>
            <person name="Hayes R.D."/>
            <person name="Mukherjee M."/>
            <person name="Okumura C.Y."/>
            <person name="Schneider R."/>
            <person name="Smith A.J."/>
            <person name="Vanacova S."/>
            <person name="Villalvazo M."/>
            <person name="Haas B.J."/>
            <person name="Pertea M."/>
            <person name="Feldblyum T.V."/>
            <person name="Utterback T.R."/>
            <person name="Shu C.L."/>
            <person name="Osoegawa K."/>
            <person name="de Jong P.J."/>
            <person name="Hrdy I."/>
            <person name="Horvathova L."/>
            <person name="Zubacova Z."/>
            <person name="Dolezal P."/>
            <person name="Malik S.B."/>
            <person name="Logsdon J.M. Jr."/>
            <person name="Henze K."/>
            <person name="Gupta A."/>
            <person name="Wang C.C."/>
            <person name="Dunne R.L."/>
            <person name="Upcroft J.A."/>
            <person name="Upcroft P."/>
            <person name="White O."/>
            <person name="Salzberg S.L."/>
            <person name="Tang P."/>
            <person name="Chiu C.-H."/>
            <person name="Lee Y.-S."/>
            <person name="Embley T.M."/>
            <person name="Coombs G.H."/>
            <person name="Mottram J.C."/>
            <person name="Tachezy J."/>
            <person name="Fraser-Liggett C.M."/>
            <person name="Johnson P.J."/>
        </authorList>
    </citation>
    <scope>NUCLEOTIDE SEQUENCE [LARGE SCALE GENOMIC DNA]</scope>
    <source>
        <strain evidence="17">G3</strain>
    </source>
</reference>
<evidence type="ECO:0000256" key="14">
    <source>
        <dbReference type="PIRSR" id="PIRSR000127-3"/>
    </source>
</evidence>
<feature type="binding site" evidence="14">
    <location>
        <position position="160"/>
    </location>
    <ligand>
        <name>[2Fe-2S] cluster</name>
        <dbReference type="ChEBI" id="CHEBI:190135"/>
        <label>1</label>
    </ligand>
</feature>
<evidence type="ECO:0000256" key="7">
    <source>
        <dbReference type="ARBA" id="ARBA00022827"/>
    </source>
</evidence>
<dbReference type="Gene3D" id="3.10.20.30">
    <property type="match status" value="1"/>
</dbReference>
<feature type="binding site" evidence="14">
    <location>
        <position position="199"/>
    </location>
    <ligand>
        <name>[2Fe-2S] cluster</name>
        <dbReference type="ChEBI" id="CHEBI:190135"/>
        <label>2</label>
    </ligand>
</feature>
<dbReference type="InterPro" id="IPR002888">
    <property type="entry name" value="2Fe-2S-bd"/>
</dbReference>
<gene>
    <name evidence="17" type="ORF">TVAG_044310</name>
</gene>
<feature type="binding site" evidence="13">
    <location>
        <position position="471"/>
    </location>
    <ligand>
        <name>FAD</name>
        <dbReference type="ChEBI" id="CHEBI:57692"/>
    </ligand>
</feature>
<dbReference type="InterPro" id="IPR000674">
    <property type="entry name" value="Ald_Oxase/Xan_DH_a/b"/>
</dbReference>
<evidence type="ECO:0000256" key="6">
    <source>
        <dbReference type="ARBA" id="ARBA00022723"/>
    </source>
</evidence>
<evidence type="ECO:0000313" key="17">
    <source>
        <dbReference type="EMBL" id="EAY13869.1"/>
    </source>
</evidence>
<feature type="binding site" evidence="13">
    <location>
        <position position="408"/>
    </location>
    <ligand>
        <name>FAD</name>
        <dbReference type="ChEBI" id="CHEBI:57692"/>
    </ligand>
</feature>
<dbReference type="GO" id="GO:0071949">
    <property type="term" value="F:FAD binding"/>
    <property type="evidence" value="ECO:0007669"/>
    <property type="project" value="InterPro"/>
</dbReference>
<reference evidence="17" key="1">
    <citation type="submission" date="2006-10" db="EMBL/GenBank/DDBJ databases">
        <authorList>
            <person name="Amadeo P."/>
            <person name="Zhao Q."/>
            <person name="Wortman J."/>
            <person name="Fraser-Liggett C."/>
            <person name="Carlton J."/>
        </authorList>
    </citation>
    <scope>NUCLEOTIDE SEQUENCE</scope>
    <source>
        <strain evidence="17">G3</strain>
    </source>
</reference>
<dbReference type="InterPro" id="IPR036683">
    <property type="entry name" value="CO_DH_flav_C_dom_sf"/>
</dbReference>
<dbReference type="InterPro" id="IPR036318">
    <property type="entry name" value="FAD-bd_PCMH-like_sf"/>
</dbReference>
<keyword evidence="4" id="KW-0285">Flavoprotein</keyword>
<feature type="binding site" evidence="14">
    <location>
        <position position="236"/>
    </location>
    <ligand>
        <name>[2Fe-2S] cluster</name>
        <dbReference type="ChEBI" id="CHEBI:190135"/>
        <label>2</label>
    </ligand>
</feature>
<keyword evidence="10 14" id="KW-0411">Iron-sulfur</keyword>
<feature type="binding site" evidence="14">
    <location>
        <position position="130"/>
    </location>
    <ligand>
        <name>[2Fe-2S] cluster</name>
        <dbReference type="ChEBI" id="CHEBI:190135"/>
        <label>1</label>
    </ligand>
</feature>
<evidence type="ECO:0000256" key="5">
    <source>
        <dbReference type="ARBA" id="ARBA00022714"/>
    </source>
</evidence>
<dbReference type="PROSITE" id="PS00197">
    <property type="entry name" value="2FE2S_FER_1"/>
    <property type="match status" value="1"/>
</dbReference>
<evidence type="ECO:0000256" key="1">
    <source>
        <dbReference type="ARBA" id="ARBA00001974"/>
    </source>
</evidence>
<dbReference type="InterPro" id="IPR016208">
    <property type="entry name" value="Ald_Oxase/xanthine_DH-like"/>
</dbReference>
<dbReference type="FunFam" id="3.30.365.10:FF:000001">
    <property type="entry name" value="Xanthine dehydrogenase oxidase"/>
    <property type="match status" value="1"/>
</dbReference>
<dbReference type="PROSITE" id="PS51387">
    <property type="entry name" value="FAD_PCMH"/>
    <property type="match status" value="1"/>
</dbReference>
<evidence type="ECO:0000256" key="3">
    <source>
        <dbReference type="ARBA" id="ARBA00022505"/>
    </source>
</evidence>
<evidence type="ECO:0000256" key="9">
    <source>
        <dbReference type="ARBA" id="ARBA00023004"/>
    </source>
</evidence>
<feature type="binding site" evidence="13">
    <location>
        <position position="489"/>
    </location>
    <ligand>
        <name>FAD</name>
        <dbReference type="ChEBI" id="CHEBI:57692"/>
    </ligand>
</feature>
<dbReference type="GO" id="GO:0005506">
    <property type="term" value="F:iron ion binding"/>
    <property type="evidence" value="ECO:0007669"/>
    <property type="project" value="InterPro"/>
</dbReference>
<evidence type="ECO:0000256" key="13">
    <source>
        <dbReference type="PIRSR" id="PIRSR000127-2"/>
    </source>
</evidence>
<feature type="domain" description="2Fe-2S ferredoxin-type" evidence="15">
    <location>
        <begin position="92"/>
        <end position="178"/>
    </location>
</feature>
<dbReference type="Proteomes" id="UP000001542">
    <property type="component" value="Unassembled WGS sequence"/>
</dbReference>
<feature type="binding site" evidence="13">
    <location>
        <position position="971"/>
    </location>
    <ligand>
        <name>substrate</name>
    </ligand>
</feature>
<dbReference type="Pfam" id="PF02738">
    <property type="entry name" value="MoCoBD_1"/>
    <property type="match status" value="1"/>
</dbReference>
<dbReference type="FunFam" id="3.30.365.10:FF:000002">
    <property type="entry name" value="Xanthine dehydrogenase oxidase"/>
    <property type="match status" value="1"/>
</dbReference>
<keyword evidence="7 13" id="KW-0274">FAD</keyword>
<feature type="binding site" evidence="14">
    <location>
        <position position="135"/>
    </location>
    <ligand>
        <name>[2Fe-2S] cluster</name>
        <dbReference type="ChEBI" id="CHEBI:190135"/>
        <label>1</label>
    </ligand>
</feature>
<dbReference type="EMBL" id="DS113279">
    <property type="protein sequence ID" value="EAY13869.1"/>
    <property type="molecule type" value="Genomic_DNA"/>
</dbReference>
<feature type="binding site" evidence="14">
    <location>
        <position position="855"/>
    </location>
    <ligand>
        <name>Mo-molybdopterin</name>
        <dbReference type="ChEBI" id="CHEBI:71302"/>
    </ligand>
    <ligandPart>
        <name>Mo</name>
        <dbReference type="ChEBI" id="CHEBI:28685"/>
    </ligandPart>
</feature>
<dbReference type="Pfam" id="PF03450">
    <property type="entry name" value="CO_deh_flav_C"/>
    <property type="match status" value="1"/>
</dbReference>